<dbReference type="AlphaFoldDB" id="A0A1I1MRS1"/>
<name>A0A1I1MRS1_9BACT</name>
<keyword evidence="10" id="KW-1185">Reference proteome</keyword>
<dbReference type="InterPro" id="IPR047867">
    <property type="entry name" value="Ribosomal_uL22_bac/org-type"/>
</dbReference>
<evidence type="ECO:0000256" key="1">
    <source>
        <dbReference type="ARBA" id="ARBA00009451"/>
    </source>
</evidence>
<evidence type="ECO:0000256" key="4">
    <source>
        <dbReference type="ARBA" id="ARBA00022980"/>
    </source>
</evidence>
<reference evidence="9 10" key="1">
    <citation type="submission" date="2016-10" db="EMBL/GenBank/DDBJ databases">
        <authorList>
            <person name="de Groot N.N."/>
        </authorList>
    </citation>
    <scope>NUCLEOTIDE SEQUENCE [LARGE SCALE GENOMIC DNA]</scope>
    <source>
        <strain evidence="9 10">DSM 6793</strain>
    </source>
</reference>
<dbReference type="InterPro" id="IPR001063">
    <property type="entry name" value="Ribosomal_uL22"/>
</dbReference>
<evidence type="ECO:0000256" key="6">
    <source>
        <dbReference type="RuleBase" id="RU004005"/>
    </source>
</evidence>
<dbReference type="Pfam" id="PF00237">
    <property type="entry name" value="Ribosomal_L22"/>
    <property type="match status" value="1"/>
</dbReference>
<comment type="function">
    <text evidence="8">This protein binds specifically to 23S rRNA; its binding is stimulated by other ribosomal proteins, e.g., L4, L17, and L20. It is important during the early stages of 50S assembly. It makes multiple contacts with different domains of the 23S rRNA in the assembled 50S subunit and ribosome.</text>
</comment>
<dbReference type="CDD" id="cd00336">
    <property type="entry name" value="Ribosomal_L22"/>
    <property type="match status" value="1"/>
</dbReference>
<dbReference type="NCBIfam" id="TIGR01044">
    <property type="entry name" value="rplV_bact"/>
    <property type="match status" value="1"/>
</dbReference>
<evidence type="ECO:0000256" key="5">
    <source>
        <dbReference type="ARBA" id="ARBA00023274"/>
    </source>
</evidence>
<dbReference type="PANTHER" id="PTHR13501:SF8">
    <property type="entry name" value="LARGE RIBOSOMAL SUBUNIT PROTEIN UL22M"/>
    <property type="match status" value="1"/>
</dbReference>
<dbReference type="GO" id="GO:0006412">
    <property type="term" value="P:translation"/>
    <property type="evidence" value="ECO:0007669"/>
    <property type="project" value="InterPro"/>
</dbReference>
<evidence type="ECO:0000256" key="2">
    <source>
        <dbReference type="ARBA" id="ARBA00022730"/>
    </source>
</evidence>
<organism evidence="9 10">
    <name type="scientific">Flexibacter flexilis DSM 6793</name>
    <dbReference type="NCBI Taxonomy" id="927664"/>
    <lineage>
        <taxon>Bacteria</taxon>
        <taxon>Pseudomonadati</taxon>
        <taxon>Bacteroidota</taxon>
        <taxon>Cytophagia</taxon>
        <taxon>Cytophagales</taxon>
        <taxon>Flexibacteraceae</taxon>
        <taxon>Flexibacter</taxon>
    </lineage>
</organism>
<keyword evidence="2 7" id="KW-0699">rRNA-binding</keyword>
<comment type="similarity">
    <text evidence="1 6">Belongs to the universal ribosomal protein uL22 family.</text>
</comment>
<proteinExistence type="inferred from homology"/>
<evidence type="ECO:0000256" key="3">
    <source>
        <dbReference type="ARBA" id="ARBA00022884"/>
    </source>
</evidence>
<dbReference type="EMBL" id="FOLE01000011">
    <property type="protein sequence ID" value="SFC88117.1"/>
    <property type="molecule type" value="Genomic_DNA"/>
</dbReference>
<dbReference type="SUPFAM" id="SSF54843">
    <property type="entry name" value="Ribosomal protein L22"/>
    <property type="match status" value="1"/>
</dbReference>
<dbReference type="Proteomes" id="UP000199514">
    <property type="component" value="Unassembled WGS sequence"/>
</dbReference>
<evidence type="ECO:0000313" key="10">
    <source>
        <dbReference type="Proteomes" id="UP000199514"/>
    </source>
</evidence>
<protein>
    <recommendedName>
        <fullName evidence="8">50S ribosomal protein L22</fullName>
    </recommendedName>
</protein>
<evidence type="ECO:0000256" key="8">
    <source>
        <dbReference type="RuleBase" id="RU004008"/>
    </source>
</evidence>
<dbReference type="GO" id="GO:0019843">
    <property type="term" value="F:rRNA binding"/>
    <property type="evidence" value="ECO:0007669"/>
    <property type="project" value="UniProtKB-KW"/>
</dbReference>
<keyword evidence="3 7" id="KW-0694">RNA-binding</keyword>
<dbReference type="PANTHER" id="PTHR13501">
    <property type="entry name" value="CHLOROPLAST 50S RIBOSOMAL PROTEIN L22-RELATED"/>
    <property type="match status" value="1"/>
</dbReference>
<gene>
    <name evidence="9" type="ORF">SAMN05421780_11174</name>
</gene>
<comment type="subunit">
    <text evidence="7">Part of the 50S ribosomal subunit.</text>
</comment>
<keyword evidence="4 6" id="KW-0689">Ribosomal protein</keyword>
<sequence length="105" mass="11708">MRLIADLIRGKKVGHALNILKFDSKSGAPKLEKLLLSAIANWQEKNPADSIETADLFVKTIFVNEGRQLKRLRPAPQGRAYRVRKRSNHVTIVVDSAAQNSSDSK</sequence>
<evidence type="ECO:0000313" key="9">
    <source>
        <dbReference type="EMBL" id="SFC88117.1"/>
    </source>
</evidence>
<dbReference type="GO" id="GO:0003735">
    <property type="term" value="F:structural constituent of ribosome"/>
    <property type="evidence" value="ECO:0007669"/>
    <property type="project" value="InterPro"/>
</dbReference>
<keyword evidence="5 6" id="KW-0687">Ribonucleoprotein</keyword>
<dbReference type="STRING" id="927664.SAMN05421780_11174"/>
<evidence type="ECO:0000256" key="7">
    <source>
        <dbReference type="RuleBase" id="RU004006"/>
    </source>
</evidence>
<dbReference type="GO" id="GO:0022625">
    <property type="term" value="C:cytosolic large ribosomal subunit"/>
    <property type="evidence" value="ECO:0007669"/>
    <property type="project" value="TreeGrafter"/>
</dbReference>
<dbReference type="Gene3D" id="3.90.470.10">
    <property type="entry name" value="Ribosomal protein L22/L17"/>
    <property type="match status" value="1"/>
</dbReference>
<accession>A0A1I1MRS1</accession>
<dbReference type="InterPro" id="IPR005727">
    <property type="entry name" value="Ribosomal_uL22_bac/chlpt-type"/>
</dbReference>
<dbReference type="InterPro" id="IPR036394">
    <property type="entry name" value="Ribosomal_uL22_sf"/>
</dbReference>